<dbReference type="GO" id="GO:0005634">
    <property type="term" value="C:nucleus"/>
    <property type="evidence" value="ECO:0007669"/>
    <property type="project" value="TreeGrafter"/>
</dbReference>
<gene>
    <name evidence="2" type="primary">cms1</name>
    <name evidence="2" type="ORF">OHC33_008436</name>
</gene>
<name>A0AAN8EAW5_9EURO</name>
<feature type="compositionally biased region" description="Basic residues" evidence="1">
    <location>
        <begin position="1"/>
        <end position="19"/>
    </location>
</feature>
<feature type="region of interest" description="Disordered" evidence="1">
    <location>
        <begin position="1"/>
        <end position="63"/>
    </location>
</feature>
<dbReference type="PANTHER" id="PTHR24030">
    <property type="entry name" value="PROTEIN CMSS1"/>
    <property type="match status" value="1"/>
</dbReference>
<dbReference type="InterPro" id="IPR032704">
    <property type="entry name" value="Cms1"/>
</dbReference>
<dbReference type="GO" id="GO:0030686">
    <property type="term" value="C:90S preribosome"/>
    <property type="evidence" value="ECO:0007669"/>
    <property type="project" value="TreeGrafter"/>
</dbReference>
<protein>
    <submittedName>
        <fullName evidence="2">Protein cms1</fullName>
    </submittedName>
</protein>
<dbReference type="AlphaFoldDB" id="A0AAN8EAW5"/>
<accession>A0AAN8EAW5</accession>
<evidence type="ECO:0000313" key="2">
    <source>
        <dbReference type="EMBL" id="KAK5950493.1"/>
    </source>
</evidence>
<dbReference type="PANTHER" id="PTHR24030:SF0">
    <property type="entry name" value="PROTEIN CMSS1"/>
    <property type="match status" value="1"/>
</dbReference>
<evidence type="ECO:0000313" key="3">
    <source>
        <dbReference type="Proteomes" id="UP001316803"/>
    </source>
</evidence>
<dbReference type="Proteomes" id="UP001316803">
    <property type="component" value="Unassembled WGS sequence"/>
</dbReference>
<feature type="compositionally biased region" description="Polar residues" evidence="1">
    <location>
        <begin position="29"/>
        <end position="38"/>
    </location>
</feature>
<dbReference type="EMBL" id="JAKLMC020000026">
    <property type="protein sequence ID" value="KAK5950493.1"/>
    <property type="molecule type" value="Genomic_DNA"/>
</dbReference>
<evidence type="ECO:0000256" key="1">
    <source>
        <dbReference type="SAM" id="MobiDB-lite"/>
    </source>
</evidence>
<comment type="caution">
    <text evidence="2">The sequence shown here is derived from an EMBL/GenBank/DDBJ whole genome shotgun (WGS) entry which is preliminary data.</text>
</comment>
<dbReference type="Pfam" id="PF14617">
    <property type="entry name" value="CMS1"/>
    <property type="match status" value="1"/>
</dbReference>
<reference evidence="2 3" key="1">
    <citation type="submission" date="2022-12" db="EMBL/GenBank/DDBJ databases">
        <title>Genomic features and morphological characterization of a novel Knufia sp. strain isolated from spacecraft assembly facility.</title>
        <authorList>
            <person name="Teixeira M."/>
            <person name="Chander A.M."/>
            <person name="Stajich J.E."/>
            <person name="Venkateswaran K."/>
        </authorList>
    </citation>
    <scope>NUCLEOTIDE SEQUENCE [LARGE SCALE GENOMIC DNA]</scope>
    <source>
        <strain evidence="2 3">FJI-L2-BK-P2</strain>
    </source>
</reference>
<sequence>MARTKQIARKHSSGVKRKRTPEDDAADTGSGNEQPQKKSATANAAANSRAGQTVYDKTIAKDGPEKLAERFTDAIKKQKGDLSTIELEDESLPPKAFKDTTGFGETRLAKNLSDFLEQYTPDGREGLKSCAEETGSPHTILLTSSAIRAQALLQQVRAYGSEDNKIAKLFAKHLKLKDHIQYVQKTKFGIGAGTAHRIQHLIENEVLKLKHLKRVVIDGSYVDDKQRTIFTDRDAFLPTLSLLNLDQLKLRLVSSETELLVF</sequence>
<organism evidence="2 3">
    <name type="scientific">Knufia fluminis</name>
    <dbReference type="NCBI Taxonomy" id="191047"/>
    <lineage>
        <taxon>Eukaryota</taxon>
        <taxon>Fungi</taxon>
        <taxon>Dikarya</taxon>
        <taxon>Ascomycota</taxon>
        <taxon>Pezizomycotina</taxon>
        <taxon>Eurotiomycetes</taxon>
        <taxon>Chaetothyriomycetidae</taxon>
        <taxon>Chaetothyriales</taxon>
        <taxon>Trichomeriaceae</taxon>
        <taxon>Knufia</taxon>
    </lineage>
</organism>
<keyword evidence="3" id="KW-1185">Reference proteome</keyword>
<feature type="compositionally biased region" description="Low complexity" evidence="1">
    <location>
        <begin position="39"/>
        <end position="50"/>
    </location>
</feature>
<proteinExistence type="predicted"/>